<dbReference type="Proteomes" id="UP000030341">
    <property type="component" value="Chromosome 1"/>
</dbReference>
<dbReference type="EMBL" id="CP009888">
    <property type="protein sequence ID" value="AIY64606.1"/>
    <property type="molecule type" value="Genomic_DNA"/>
</dbReference>
<sequence length="294" mass="32573">MRILVTGASGFTGRHFIALAKARGHECVALSNSMRSAHDEELTLYANLTDKASLLRVLEGQRFDAVVHLAAISFVAHGDIDEIYTTNLLGTTNLIDAVNSISDNSIHFLIASSGNIYGNTQQLPITEENEFNPANDYAASKCAMEMALKVRSQSTKVTIVRPFNYTGLGQAEHFLIPKIVKAFKQNKDELELGNLDVSRDFSDVRDVVSAYLTLIEKGHQGTFNVCCGRAVSLSQILAFCERVSGRKMKVAVNPDFVRSNEVKVLYGDDSKLRSVIGEYRKYGIEQTLEWMIKN</sequence>
<evidence type="ECO:0000313" key="2">
    <source>
        <dbReference type="EMBL" id="AIY64606.1"/>
    </source>
</evidence>
<protein>
    <recommendedName>
        <fullName evidence="1">NAD(P)-binding domain-containing protein</fullName>
    </recommendedName>
</protein>
<gene>
    <name evidence="2" type="ORF">OM33_05165</name>
</gene>
<dbReference type="InterPro" id="IPR016040">
    <property type="entry name" value="NAD(P)-bd_dom"/>
</dbReference>
<dbReference type="AlphaFoldDB" id="A0A0A7EEZ2"/>
<dbReference type="OrthoDB" id="9801056at2"/>
<feature type="domain" description="NAD(P)-binding" evidence="1">
    <location>
        <begin position="4"/>
        <end position="290"/>
    </location>
</feature>
<reference evidence="2 3" key="1">
    <citation type="submission" date="2014-11" db="EMBL/GenBank/DDBJ databases">
        <title>Complete Genome Sequence of Pseudoalteromonas sp. Strain OCN003 Isolated from Kaneohe Bay, Oahu, Hawaii.</title>
        <authorList>
            <person name="Beurmann S."/>
            <person name="Videau P."/>
            <person name="Ushijima B."/>
            <person name="Smith A.M."/>
            <person name="Aeby G.S."/>
            <person name="Callahan S.M."/>
            <person name="Belcaid M."/>
        </authorList>
    </citation>
    <scope>NUCLEOTIDE SEQUENCE [LARGE SCALE GENOMIC DNA]</scope>
    <source>
        <strain evidence="2 3">OCN003</strain>
    </source>
</reference>
<dbReference type="KEGG" id="pseo:OM33_05165"/>
<keyword evidence="3" id="KW-1185">Reference proteome</keyword>
<evidence type="ECO:0000259" key="1">
    <source>
        <dbReference type="Pfam" id="PF16363"/>
    </source>
</evidence>
<dbReference type="Gene3D" id="3.40.50.720">
    <property type="entry name" value="NAD(P)-binding Rossmann-like Domain"/>
    <property type="match status" value="1"/>
</dbReference>
<accession>A0A0A7EEZ2</accession>
<dbReference type="SUPFAM" id="SSF51735">
    <property type="entry name" value="NAD(P)-binding Rossmann-fold domains"/>
    <property type="match status" value="1"/>
</dbReference>
<dbReference type="STRING" id="1348114.OM33_05165"/>
<evidence type="ECO:0000313" key="3">
    <source>
        <dbReference type="Proteomes" id="UP000030341"/>
    </source>
</evidence>
<dbReference type="HOGENOM" id="CLU_007383_1_7_6"/>
<name>A0A0A7EEZ2_9GAMM</name>
<dbReference type="Gene3D" id="3.90.25.10">
    <property type="entry name" value="UDP-galactose 4-epimerase, domain 1"/>
    <property type="match status" value="1"/>
</dbReference>
<dbReference type="Pfam" id="PF16363">
    <property type="entry name" value="GDP_Man_Dehyd"/>
    <property type="match status" value="1"/>
</dbReference>
<dbReference type="RefSeq" id="WP_038639594.1">
    <property type="nucleotide sequence ID" value="NZ_CP009888.1"/>
</dbReference>
<dbReference type="eggNOG" id="COG0451">
    <property type="taxonomic scope" value="Bacteria"/>
</dbReference>
<proteinExistence type="predicted"/>
<dbReference type="PANTHER" id="PTHR43000">
    <property type="entry name" value="DTDP-D-GLUCOSE 4,6-DEHYDRATASE-RELATED"/>
    <property type="match status" value="1"/>
</dbReference>
<dbReference type="InterPro" id="IPR036291">
    <property type="entry name" value="NAD(P)-bd_dom_sf"/>
</dbReference>
<organism evidence="2 3">
    <name type="scientific">Pseudoalteromonas piratica</name>
    <dbReference type="NCBI Taxonomy" id="1348114"/>
    <lineage>
        <taxon>Bacteria</taxon>
        <taxon>Pseudomonadati</taxon>
        <taxon>Pseudomonadota</taxon>
        <taxon>Gammaproteobacteria</taxon>
        <taxon>Alteromonadales</taxon>
        <taxon>Pseudoalteromonadaceae</taxon>
        <taxon>Pseudoalteromonas</taxon>
    </lineage>
</organism>